<feature type="region of interest" description="Disordered" evidence="1">
    <location>
        <begin position="49"/>
        <end position="69"/>
    </location>
</feature>
<protein>
    <submittedName>
        <fullName evidence="2">(diamondback moth) hypothetical protein</fullName>
    </submittedName>
</protein>
<name>A0A8S4EFD7_PLUXY</name>
<comment type="caution">
    <text evidence="2">The sequence shown here is derived from an EMBL/GenBank/DDBJ whole genome shotgun (WGS) entry which is preliminary data.</text>
</comment>
<organism evidence="2 3">
    <name type="scientific">Plutella xylostella</name>
    <name type="common">Diamondback moth</name>
    <name type="synonym">Plutella maculipennis</name>
    <dbReference type="NCBI Taxonomy" id="51655"/>
    <lineage>
        <taxon>Eukaryota</taxon>
        <taxon>Metazoa</taxon>
        <taxon>Ecdysozoa</taxon>
        <taxon>Arthropoda</taxon>
        <taxon>Hexapoda</taxon>
        <taxon>Insecta</taxon>
        <taxon>Pterygota</taxon>
        <taxon>Neoptera</taxon>
        <taxon>Endopterygota</taxon>
        <taxon>Lepidoptera</taxon>
        <taxon>Glossata</taxon>
        <taxon>Ditrysia</taxon>
        <taxon>Yponomeutoidea</taxon>
        <taxon>Plutellidae</taxon>
        <taxon>Plutella</taxon>
    </lineage>
</organism>
<evidence type="ECO:0000313" key="3">
    <source>
        <dbReference type="Proteomes" id="UP000653454"/>
    </source>
</evidence>
<proteinExistence type="predicted"/>
<evidence type="ECO:0000256" key="1">
    <source>
        <dbReference type="SAM" id="MobiDB-lite"/>
    </source>
</evidence>
<keyword evidence="3" id="KW-1185">Reference proteome</keyword>
<dbReference type="Proteomes" id="UP000653454">
    <property type="component" value="Unassembled WGS sequence"/>
</dbReference>
<gene>
    <name evidence="2" type="ORF">PLXY2_LOCUS5613</name>
</gene>
<accession>A0A8S4EFD7</accession>
<dbReference type="EMBL" id="CAJHNJ030000016">
    <property type="protein sequence ID" value="CAG9114321.1"/>
    <property type="molecule type" value="Genomic_DNA"/>
</dbReference>
<reference evidence="2" key="1">
    <citation type="submission" date="2020-11" db="EMBL/GenBank/DDBJ databases">
        <authorList>
            <person name="Whiteford S."/>
        </authorList>
    </citation>
    <scope>NUCLEOTIDE SEQUENCE</scope>
</reference>
<evidence type="ECO:0000313" key="2">
    <source>
        <dbReference type="EMBL" id="CAG9114321.1"/>
    </source>
</evidence>
<dbReference type="AlphaFoldDB" id="A0A8S4EFD7"/>
<sequence length="123" mass="14137">MPRISSPDPAEYNEESYVDVRSLPLKPPQPQATPDKAVRRPWHPVMWDDSILGITPPPKNDDDDEFKVTPSREYPHKQRIRNLRRLIANGKIKPTSETLIFFLCNKFAVSDDRGDKGPVDQDE</sequence>